<dbReference type="Gene3D" id="2.60.40.10">
    <property type="entry name" value="Immunoglobulins"/>
    <property type="match status" value="1"/>
</dbReference>
<evidence type="ECO:0008006" key="2">
    <source>
        <dbReference type="Google" id="ProtNLM"/>
    </source>
</evidence>
<dbReference type="AlphaFoldDB" id="A0A6A0HE87"/>
<dbReference type="EMBL" id="JQDR03001933">
    <property type="protein sequence ID" value="KAA0203305.1"/>
    <property type="molecule type" value="Genomic_DNA"/>
</dbReference>
<dbReference type="Proteomes" id="UP000711488">
    <property type="component" value="Unassembled WGS sequence"/>
</dbReference>
<dbReference type="InterPro" id="IPR036179">
    <property type="entry name" value="Ig-like_dom_sf"/>
</dbReference>
<comment type="caution">
    <text evidence="1">The sequence shown here is derived from an EMBL/GenBank/DDBJ whole genome shotgun (WGS) entry which is preliminary data.</text>
</comment>
<gene>
    <name evidence="1" type="ORF">HAZT_HAZT001973</name>
</gene>
<dbReference type="SUPFAM" id="SSF48726">
    <property type="entry name" value="Immunoglobulin"/>
    <property type="match status" value="1"/>
</dbReference>
<dbReference type="PANTHER" id="PTHR21261:SF15">
    <property type="entry name" value="BEATEN PATH IIIA, ISOFORM D-RELATED"/>
    <property type="match status" value="1"/>
</dbReference>
<dbReference type="InterPro" id="IPR013783">
    <property type="entry name" value="Ig-like_fold"/>
</dbReference>
<reference evidence="1" key="2">
    <citation type="journal article" date="2018" name="Environ. Sci. Technol.">
        <title>The Toxicogenome of Hyalella azteca: A Model for Sediment Ecotoxicology and Evolutionary Toxicology.</title>
        <authorList>
            <person name="Poynton H.C."/>
            <person name="Hasenbein S."/>
            <person name="Benoit J.B."/>
            <person name="Sepulveda M.S."/>
            <person name="Poelchau M.F."/>
            <person name="Hughes D.S.T."/>
            <person name="Murali S.C."/>
            <person name="Chen S."/>
            <person name="Glastad K.M."/>
            <person name="Goodisman M.A.D."/>
            <person name="Werren J.H."/>
            <person name="Vineis J.H."/>
            <person name="Bowen J.L."/>
            <person name="Friedrich M."/>
            <person name="Jones J."/>
            <person name="Robertson H.M."/>
            <person name="Feyereisen R."/>
            <person name="Mechler-Hickson A."/>
            <person name="Mathers N."/>
            <person name="Lee C.E."/>
            <person name="Colbourne J.K."/>
            <person name="Biales A."/>
            <person name="Johnston J.S."/>
            <person name="Wellborn G.A."/>
            <person name="Rosendale A.J."/>
            <person name="Cridge A.G."/>
            <person name="Munoz-Torres M.C."/>
            <person name="Bain P.A."/>
            <person name="Manny A.R."/>
            <person name="Major K.M."/>
            <person name="Lambert F.N."/>
            <person name="Vulpe C.D."/>
            <person name="Tuck P."/>
            <person name="Blalock B.J."/>
            <person name="Lin Y.Y."/>
            <person name="Smith M.E."/>
            <person name="Ochoa-Acuna H."/>
            <person name="Chen M.M."/>
            <person name="Childers C.P."/>
            <person name="Qu J."/>
            <person name="Dugan S."/>
            <person name="Lee S.L."/>
            <person name="Chao H."/>
            <person name="Dinh H."/>
            <person name="Han Y."/>
            <person name="Doddapaneni H."/>
            <person name="Worley K.C."/>
            <person name="Muzny D.M."/>
            <person name="Gibbs R.A."/>
            <person name="Richards S."/>
        </authorList>
    </citation>
    <scope>NUCLEOTIDE SEQUENCE</scope>
    <source>
        <strain evidence="1">HAZT.00-mixed</strain>
        <tissue evidence="1">Whole organism</tissue>
    </source>
</reference>
<protein>
    <recommendedName>
        <fullName evidence="2">Ig-like domain-containing protein</fullName>
    </recommendedName>
</protein>
<evidence type="ECO:0000313" key="1">
    <source>
        <dbReference type="EMBL" id="KAA0203305.1"/>
    </source>
</evidence>
<reference evidence="1" key="1">
    <citation type="submission" date="2014-08" db="EMBL/GenBank/DDBJ databases">
        <authorList>
            <person name="Murali S."/>
            <person name="Richards S."/>
            <person name="Bandaranaike D."/>
            <person name="Bellair M."/>
            <person name="Blankenburg K."/>
            <person name="Chao H."/>
            <person name="Dinh H."/>
            <person name="Doddapaneni H."/>
            <person name="Dugan-Rocha S."/>
            <person name="Elkadiri S."/>
            <person name="Gnanaolivu R."/>
            <person name="Hughes D."/>
            <person name="Lee S."/>
            <person name="Li M."/>
            <person name="Ming W."/>
            <person name="Munidasa M."/>
            <person name="Muniz J."/>
            <person name="Nguyen L."/>
            <person name="Osuji N."/>
            <person name="Pu L.-L."/>
            <person name="Puazo M."/>
            <person name="Skinner E."/>
            <person name="Qu C."/>
            <person name="Quiroz J."/>
            <person name="Raj R."/>
            <person name="Weissenberger G."/>
            <person name="Xin Y."/>
            <person name="Zou X."/>
            <person name="Han Y."/>
            <person name="Worley K."/>
            <person name="Muzny D."/>
            <person name="Gibbs R."/>
        </authorList>
    </citation>
    <scope>NUCLEOTIDE SEQUENCE</scope>
    <source>
        <strain evidence="1">HAZT.00-mixed</strain>
        <tissue evidence="1">Whole organism</tissue>
    </source>
</reference>
<organism evidence="1">
    <name type="scientific">Hyalella azteca</name>
    <name type="common">Amphipod</name>
    <dbReference type="NCBI Taxonomy" id="294128"/>
    <lineage>
        <taxon>Eukaryota</taxon>
        <taxon>Metazoa</taxon>
        <taxon>Ecdysozoa</taxon>
        <taxon>Arthropoda</taxon>
        <taxon>Crustacea</taxon>
        <taxon>Multicrustacea</taxon>
        <taxon>Malacostraca</taxon>
        <taxon>Eumalacostraca</taxon>
        <taxon>Peracarida</taxon>
        <taxon>Amphipoda</taxon>
        <taxon>Senticaudata</taxon>
        <taxon>Talitrida</taxon>
        <taxon>Talitroidea</taxon>
        <taxon>Hyalellidae</taxon>
        <taxon>Hyalella</taxon>
    </lineage>
</organism>
<reference evidence="1" key="3">
    <citation type="submission" date="2019-06" db="EMBL/GenBank/DDBJ databases">
        <authorList>
            <person name="Poynton C."/>
            <person name="Hasenbein S."/>
            <person name="Benoit J.B."/>
            <person name="Sepulveda M.S."/>
            <person name="Poelchau M.F."/>
            <person name="Murali S.C."/>
            <person name="Chen S."/>
            <person name="Glastad K.M."/>
            <person name="Werren J.H."/>
            <person name="Vineis J.H."/>
            <person name="Bowen J.L."/>
            <person name="Friedrich M."/>
            <person name="Jones J."/>
            <person name="Robertson H.M."/>
            <person name="Feyereisen R."/>
            <person name="Mechler-Hickson A."/>
            <person name="Mathers N."/>
            <person name="Lee C.E."/>
            <person name="Colbourne J.K."/>
            <person name="Biales A."/>
            <person name="Johnston J.S."/>
            <person name="Wellborn G.A."/>
            <person name="Rosendale A.J."/>
            <person name="Cridge A.G."/>
            <person name="Munoz-Torres M.C."/>
            <person name="Bain P.A."/>
            <person name="Manny A.R."/>
            <person name="Major K.M."/>
            <person name="Lambert F.N."/>
            <person name="Vulpe C.D."/>
            <person name="Tuck P."/>
            <person name="Blalock B.J."/>
            <person name="Lin Y.-Y."/>
            <person name="Smith M.E."/>
            <person name="Ochoa-Acuna H."/>
            <person name="Chen M.-J.M."/>
            <person name="Childers C.P."/>
            <person name="Qu J."/>
            <person name="Dugan S."/>
            <person name="Lee S.L."/>
            <person name="Chao H."/>
            <person name="Dinh H."/>
            <person name="Han Y."/>
            <person name="Doddapaneni H."/>
            <person name="Worley K.C."/>
            <person name="Muzny D.M."/>
            <person name="Gibbs R.A."/>
            <person name="Richards S."/>
        </authorList>
    </citation>
    <scope>NUCLEOTIDE SEQUENCE</scope>
    <source>
        <strain evidence="1">HAZT.00-mixed</strain>
        <tissue evidence="1">Whole organism</tissue>
    </source>
</reference>
<accession>A0A6A0HE87</accession>
<proteinExistence type="predicted"/>
<sequence length="69" mass="8329">MKMRNFEVPLHVVRGETTELKCEFDLEGEKLYSIKWYKGGREFFRYVPNERPTKLRYDVQGVWVDVSIN</sequence>
<dbReference type="PANTHER" id="PTHR21261">
    <property type="entry name" value="BEAT PROTEIN"/>
    <property type="match status" value="1"/>
</dbReference>
<name>A0A6A0HE87_HYAAZ</name>